<name>A0A164H3P7_9CRUS</name>
<sequence>MAAKFILQQLSHFSGLSTSGKSSFCKGKSLRCHMPKNRDVLSGNGVVLVDNFQ</sequence>
<gene>
    <name evidence="1" type="ORF">APZ42_004372</name>
</gene>
<dbReference type="EMBL" id="LRGB01012980">
    <property type="protein sequence ID" value="KZR99669.1"/>
    <property type="molecule type" value="Genomic_DNA"/>
</dbReference>
<evidence type="ECO:0000313" key="2">
    <source>
        <dbReference type="Proteomes" id="UP000076858"/>
    </source>
</evidence>
<keyword evidence="2" id="KW-1185">Reference proteome</keyword>
<organism evidence="1 2">
    <name type="scientific">Daphnia magna</name>
    <dbReference type="NCBI Taxonomy" id="35525"/>
    <lineage>
        <taxon>Eukaryota</taxon>
        <taxon>Metazoa</taxon>
        <taxon>Ecdysozoa</taxon>
        <taxon>Arthropoda</taxon>
        <taxon>Crustacea</taxon>
        <taxon>Branchiopoda</taxon>
        <taxon>Diplostraca</taxon>
        <taxon>Cladocera</taxon>
        <taxon>Anomopoda</taxon>
        <taxon>Daphniidae</taxon>
        <taxon>Daphnia</taxon>
    </lineage>
</organism>
<dbReference type="Proteomes" id="UP000076858">
    <property type="component" value="Unassembled WGS sequence"/>
</dbReference>
<dbReference type="AlphaFoldDB" id="A0A164H3P7"/>
<proteinExistence type="predicted"/>
<protein>
    <submittedName>
        <fullName evidence="1">Uncharacterized protein</fullName>
    </submittedName>
</protein>
<comment type="caution">
    <text evidence="1">The sequence shown here is derived from an EMBL/GenBank/DDBJ whole genome shotgun (WGS) entry which is preliminary data.</text>
</comment>
<reference evidence="1 2" key="1">
    <citation type="submission" date="2016-03" db="EMBL/GenBank/DDBJ databases">
        <title>EvidentialGene: Evidence-directed Construction of Genes on Genomes.</title>
        <authorList>
            <person name="Gilbert D.G."/>
            <person name="Choi J.-H."/>
            <person name="Mockaitis K."/>
            <person name="Colbourne J."/>
            <person name="Pfrender M."/>
        </authorList>
    </citation>
    <scope>NUCLEOTIDE SEQUENCE [LARGE SCALE GENOMIC DNA]</scope>
    <source>
        <strain evidence="1 2">Xinb3</strain>
        <tissue evidence="1">Complete organism</tissue>
    </source>
</reference>
<accession>A0A164H3P7</accession>
<evidence type="ECO:0000313" key="1">
    <source>
        <dbReference type="EMBL" id="KZR99669.1"/>
    </source>
</evidence>